<feature type="compositionally biased region" description="Low complexity" evidence="1">
    <location>
        <begin position="531"/>
        <end position="541"/>
    </location>
</feature>
<dbReference type="InterPro" id="IPR016024">
    <property type="entry name" value="ARM-type_fold"/>
</dbReference>
<dbReference type="Proteomes" id="UP001052739">
    <property type="component" value="Unassembled WGS sequence"/>
</dbReference>
<evidence type="ECO:0000313" key="2">
    <source>
        <dbReference type="EMBL" id="GHI27564.1"/>
    </source>
</evidence>
<feature type="region of interest" description="Disordered" evidence="1">
    <location>
        <begin position="177"/>
        <end position="209"/>
    </location>
</feature>
<dbReference type="Gene3D" id="1.25.10.10">
    <property type="entry name" value="Leucine-rich Repeat Variant"/>
    <property type="match status" value="1"/>
</dbReference>
<dbReference type="InterPro" id="IPR036770">
    <property type="entry name" value="Ankyrin_rpt-contain_sf"/>
</dbReference>
<dbReference type="InterPro" id="IPR002110">
    <property type="entry name" value="Ankyrin_rpt"/>
</dbReference>
<dbReference type="InterPro" id="IPR011989">
    <property type="entry name" value="ARM-like"/>
</dbReference>
<feature type="compositionally biased region" description="Low complexity" evidence="1">
    <location>
        <begin position="189"/>
        <end position="209"/>
    </location>
</feature>
<protein>
    <submittedName>
        <fullName evidence="2">Uncharacterized protein</fullName>
    </submittedName>
</protein>
<dbReference type="SMART" id="SM00248">
    <property type="entry name" value="ANK"/>
    <property type="match status" value="3"/>
</dbReference>
<evidence type="ECO:0000313" key="3">
    <source>
        <dbReference type="Proteomes" id="UP001052739"/>
    </source>
</evidence>
<feature type="region of interest" description="Disordered" evidence="1">
    <location>
        <begin position="507"/>
        <end position="541"/>
    </location>
</feature>
<evidence type="ECO:0000256" key="1">
    <source>
        <dbReference type="SAM" id="MobiDB-lite"/>
    </source>
</evidence>
<accession>A0ABQ3PRB8</accession>
<dbReference type="EMBL" id="BNDW01000117">
    <property type="protein sequence ID" value="GHI27564.1"/>
    <property type="molecule type" value="Genomic_DNA"/>
</dbReference>
<feature type="compositionally biased region" description="Basic and acidic residues" evidence="1">
    <location>
        <begin position="507"/>
        <end position="516"/>
    </location>
</feature>
<dbReference type="Gene3D" id="1.25.40.20">
    <property type="entry name" value="Ankyrin repeat-containing domain"/>
    <property type="match status" value="1"/>
</dbReference>
<comment type="caution">
    <text evidence="2">The sequence shown here is derived from an EMBL/GenBank/DDBJ whole genome shotgun (WGS) entry which is preliminary data.</text>
</comment>
<proteinExistence type="predicted"/>
<reference evidence="2" key="1">
    <citation type="submission" date="2024-05" db="EMBL/GenBank/DDBJ databases">
        <title>Whole genome shotgun sequence of Streptomyces hydrogenans NBRC 13475.</title>
        <authorList>
            <person name="Komaki H."/>
            <person name="Tamura T."/>
        </authorList>
    </citation>
    <scope>NUCLEOTIDE SEQUENCE</scope>
    <source>
        <strain evidence="2">NBRC 13475</strain>
    </source>
</reference>
<name>A0ABQ3PRB8_9ACTN</name>
<dbReference type="SUPFAM" id="SSF48371">
    <property type="entry name" value="ARM repeat"/>
    <property type="match status" value="1"/>
</dbReference>
<gene>
    <name evidence="2" type="ORF">Shyd_89350</name>
</gene>
<organism evidence="2 3">
    <name type="scientific">Streptomyces hydrogenans</name>
    <dbReference type="NCBI Taxonomy" id="1873719"/>
    <lineage>
        <taxon>Bacteria</taxon>
        <taxon>Bacillati</taxon>
        <taxon>Actinomycetota</taxon>
        <taxon>Actinomycetes</taxon>
        <taxon>Kitasatosporales</taxon>
        <taxon>Streptomycetaceae</taxon>
        <taxon>Streptomyces</taxon>
    </lineage>
</organism>
<dbReference type="SUPFAM" id="SSF48403">
    <property type="entry name" value="Ankyrin repeat"/>
    <property type="match status" value="1"/>
</dbReference>
<sequence>MSRPADYGHRRGATRREARLRTDGAELVAAVRRGDAEAVAALLEAGATPDTPTEEGLPVLCLAIAAYDAAVAEALVEGGADPDRTLPDGTTPLTRAVAGGSPAMAAAVLGHDPRRLPDAERARLLALAREWYERCARDELRDRADASRPADARGSRVMDGEYTHVWQVMLEAPTALMDSTGPTDFTGLTDSTGPTDPTDPTDPTGPTADSTALTVREGHGAILTDLEWAFRVLTPVEELVARATRRRDSDHVDRAAARWVLSERRSRETWAAVTAYRHSPDPERRRFVLDVLHHLLVSPPTWRNSYEKETADLLVAWATGGEDDPGVLAEVLLVLNETEHPRLKAVGLRHAGHPDPRVRAQVPDLVRSWDIPPPPLDADARAVLSALAADEDGGVRAKAGRALIVAHEGSPDFADVIVGLLGDPVADVRASVAEGVAHSADRTPAIADALAALLDEDLFDTRLNAAFGLLLRDDPRTADAIARVGAPPHPAYVHDHRLSQIWRWERGHREESEAAGRGRGRPRPTEKADGADGPTAAPGIR</sequence>
<keyword evidence="3" id="KW-1185">Reference proteome</keyword>
<dbReference type="Pfam" id="PF12796">
    <property type="entry name" value="Ank_2"/>
    <property type="match status" value="1"/>
</dbReference>